<keyword evidence="4" id="KW-1185">Reference proteome</keyword>
<evidence type="ECO:0000256" key="2">
    <source>
        <dbReference type="SAM" id="SignalP"/>
    </source>
</evidence>
<name>A0ABW0QGZ8_9BURK</name>
<keyword evidence="2" id="KW-0732">Signal</keyword>
<proteinExistence type="predicted"/>
<evidence type="ECO:0000313" key="4">
    <source>
        <dbReference type="Proteomes" id="UP001596084"/>
    </source>
</evidence>
<evidence type="ECO:0000313" key="3">
    <source>
        <dbReference type="EMBL" id="MFC5523504.1"/>
    </source>
</evidence>
<dbReference type="Proteomes" id="UP001596084">
    <property type="component" value="Unassembled WGS sequence"/>
</dbReference>
<accession>A0ABW0QGZ8</accession>
<gene>
    <name evidence="3" type="ORF">ACFPP7_21680</name>
</gene>
<dbReference type="EMBL" id="JBHSMX010000065">
    <property type="protein sequence ID" value="MFC5523504.1"/>
    <property type="molecule type" value="Genomic_DNA"/>
</dbReference>
<sequence>MGIVSFSHSAVLSAVLAPVQALAAWFVPAQSASNRFAEPAAAPQQGQQLALPLASSDSPPNRRPMLTQACTAKSGKASKKRLAPSRLKVVREFDSGVGPACAGRMVISGRMADVCAELERMALRETAAP</sequence>
<evidence type="ECO:0000256" key="1">
    <source>
        <dbReference type="SAM" id="MobiDB-lite"/>
    </source>
</evidence>
<feature type="signal peptide" evidence="2">
    <location>
        <begin position="1"/>
        <end position="23"/>
    </location>
</feature>
<protein>
    <submittedName>
        <fullName evidence="3">Uncharacterized protein</fullName>
    </submittedName>
</protein>
<comment type="caution">
    <text evidence="3">The sequence shown here is derived from an EMBL/GenBank/DDBJ whole genome shotgun (WGS) entry which is preliminary data.</text>
</comment>
<feature type="region of interest" description="Disordered" evidence="1">
    <location>
        <begin position="37"/>
        <end position="81"/>
    </location>
</feature>
<reference evidence="4" key="1">
    <citation type="journal article" date="2019" name="Int. J. Syst. Evol. Microbiol.">
        <title>The Global Catalogue of Microorganisms (GCM) 10K type strain sequencing project: providing services to taxonomists for standard genome sequencing and annotation.</title>
        <authorList>
            <consortium name="The Broad Institute Genomics Platform"/>
            <consortium name="The Broad Institute Genome Sequencing Center for Infectious Disease"/>
            <person name="Wu L."/>
            <person name="Ma J."/>
        </authorList>
    </citation>
    <scope>NUCLEOTIDE SEQUENCE [LARGE SCALE GENOMIC DNA]</scope>
    <source>
        <strain evidence="4">CGMCC 4.7277</strain>
    </source>
</reference>
<feature type="chain" id="PRO_5046439126" evidence="2">
    <location>
        <begin position="24"/>
        <end position="129"/>
    </location>
</feature>
<feature type="compositionally biased region" description="Low complexity" evidence="1">
    <location>
        <begin position="37"/>
        <end position="54"/>
    </location>
</feature>
<dbReference type="RefSeq" id="WP_068832672.1">
    <property type="nucleotide sequence ID" value="NZ_JBHSMX010000065.1"/>
</dbReference>
<organism evidence="3 4">
    <name type="scientific">Polaromonas jejuensis</name>
    <dbReference type="NCBI Taxonomy" id="457502"/>
    <lineage>
        <taxon>Bacteria</taxon>
        <taxon>Pseudomonadati</taxon>
        <taxon>Pseudomonadota</taxon>
        <taxon>Betaproteobacteria</taxon>
        <taxon>Burkholderiales</taxon>
        <taxon>Comamonadaceae</taxon>
        <taxon>Polaromonas</taxon>
    </lineage>
</organism>